<dbReference type="InterPro" id="IPR050669">
    <property type="entry name" value="Hemerythrin"/>
</dbReference>
<gene>
    <name evidence="6" type="ORF">MAG551_02182</name>
</gene>
<comment type="caution">
    <text evidence="6">The sequence shown here is derived from an EMBL/GenBank/DDBJ whole genome shotgun (WGS) entry which is preliminary data.</text>
</comment>
<dbReference type="CDD" id="cd12107">
    <property type="entry name" value="Hemerythrin"/>
    <property type="match status" value="1"/>
</dbReference>
<dbReference type="PANTHER" id="PTHR37164:SF1">
    <property type="entry name" value="BACTERIOHEMERYTHRIN"/>
    <property type="match status" value="1"/>
</dbReference>
<reference evidence="6" key="1">
    <citation type="journal article" date="2021" name="ISME J.">
        <title>Fine-scale metabolic discontinuity in a stratified prokaryote microbiome of a Red Sea deep halocline.</title>
        <authorList>
            <person name="Michoud G."/>
            <person name="Ngugi D.K."/>
            <person name="Barozzi A."/>
            <person name="Merlino G."/>
            <person name="Calleja M.L."/>
            <person name="Delgado-Huertas A."/>
            <person name="Moran X.A.G."/>
            <person name="Daffonchio D."/>
        </authorList>
    </citation>
    <scope>NUCLEOTIDE SEQUENCE</scope>
    <source>
        <strain evidence="6">SuakinDeep_MAG55_1</strain>
    </source>
</reference>
<dbReference type="PANTHER" id="PTHR37164">
    <property type="entry name" value="BACTERIOHEMERYTHRIN"/>
    <property type="match status" value="1"/>
</dbReference>
<proteinExistence type="inferred from homology"/>
<dbReference type="InterPro" id="IPR035938">
    <property type="entry name" value="Hemerythrin-like_sf"/>
</dbReference>
<dbReference type="InterPro" id="IPR012312">
    <property type="entry name" value="Hemerythrin-like"/>
</dbReference>
<feature type="domain" description="Hemerythrin-like" evidence="5">
    <location>
        <begin position="12"/>
        <end position="125"/>
    </location>
</feature>
<dbReference type="InterPro" id="IPR012827">
    <property type="entry name" value="Hemerythrin_metal-bd"/>
</dbReference>
<evidence type="ECO:0000313" key="6">
    <source>
        <dbReference type="EMBL" id="MBS1259116.1"/>
    </source>
</evidence>
<accession>A0A941W553</accession>
<name>A0A941W553_9BACT</name>
<keyword evidence="4" id="KW-0408">Iron</keyword>
<dbReference type="GO" id="GO:0046872">
    <property type="term" value="F:metal ion binding"/>
    <property type="evidence" value="ECO:0007669"/>
    <property type="project" value="UniProtKB-KW"/>
</dbReference>
<organism evidence="6 7">
    <name type="scientific">Candidatus Scalindua arabica</name>
    <dbReference type="NCBI Taxonomy" id="1127984"/>
    <lineage>
        <taxon>Bacteria</taxon>
        <taxon>Pseudomonadati</taxon>
        <taxon>Planctomycetota</taxon>
        <taxon>Candidatus Brocadiia</taxon>
        <taxon>Candidatus Brocadiales</taxon>
        <taxon>Candidatus Scalinduaceae</taxon>
        <taxon>Candidatus Scalindua</taxon>
    </lineage>
</organism>
<comment type="similarity">
    <text evidence="1">Belongs to the hemerythrin family.</text>
</comment>
<evidence type="ECO:0000256" key="1">
    <source>
        <dbReference type="ARBA" id="ARBA00010587"/>
    </source>
</evidence>
<evidence type="ECO:0000256" key="3">
    <source>
        <dbReference type="ARBA" id="ARBA00022723"/>
    </source>
</evidence>
<protein>
    <submittedName>
        <fullName evidence="6">Bacteriohemerythrin</fullName>
    </submittedName>
</protein>
<dbReference type="NCBIfam" id="TIGR02481">
    <property type="entry name" value="hemeryth_dom"/>
    <property type="match status" value="1"/>
</dbReference>
<dbReference type="Pfam" id="PF01814">
    <property type="entry name" value="Hemerythrin"/>
    <property type="match status" value="1"/>
</dbReference>
<evidence type="ECO:0000256" key="2">
    <source>
        <dbReference type="ARBA" id="ARBA00022621"/>
    </source>
</evidence>
<dbReference type="AlphaFoldDB" id="A0A941W553"/>
<evidence type="ECO:0000259" key="5">
    <source>
        <dbReference type="Pfam" id="PF01814"/>
    </source>
</evidence>
<dbReference type="PROSITE" id="PS00550">
    <property type="entry name" value="HEMERYTHRINS"/>
    <property type="match status" value="1"/>
</dbReference>
<dbReference type="SUPFAM" id="SSF47188">
    <property type="entry name" value="Hemerythrin-like"/>
    <property type="match status" value="1"/>
</dbReference>
<keyword evidence="3" id="KW-0479">Metal-binding</keyword>
<sequence length="134" mass="16047">MIKWDNKNSENVSMIDEGHKKFIDIINKATHVQKSNTKRPIAISEILLEITEYARKHFRTEETYLIDCKYCDYKSHKDEHNSFSKRIPGYWQELADNKLEVIDAILEHLKWWLNNNIQSTDKKYVECFRKNGLN</sequence>
<dbReference type="InterPro" id="IPR016131">
    <property type="entry name" value="Haemerythrin_Fe_BS"/>
</dbReference>
<dbReference type="NCBIfam" id="NF033749">
    <property type="entry name" value="bact_hemeryth"/>
    <property type="match status" value="1"/>
</dbReference>
<evidence type="ECO:0000256" key="4">
    <source>
        <dbReference type="ARBA" id="ARBA00023004"/>
    </source>
</evidence>
<keyword evidence="2" id="KW-0561">Oxygen transport</keyword>
<dbReference type="EMBL" id="JAANXD010000081">
    <property type="protein sequence ID" value="MBS1259116.1"/>
    <property type="molecule type" value="Genomic_DNA"/>
</dbReference>
<keyword evidence="2" id="KW-0813">Transport</keyword>
<dbReference type="GO" id="GO:0005344">
    <property type="term" value="F:oxygen carrier activity"/>
    <property type="evidence" value="ECO:0007669"/>
    <property type="project" value="UniProtKB-KW"/>
</dbReference>
<evidence type="ECO:0000313" key="7">
    <source>
        <dbReference type="Proteomes" id="UP000722750"/>
    </source>
</evidence>
<dbReference type="Proteomes" id="UP000722750">
    <property type="component" value="Unassembled WGS sequence"/>
</dbReference>
<dbReference type="Gene3D" id="1.20.120.50">
    <property type="entry name" value="Hemerythrin-like"/>
    <property type="match status" value="1"/>
</dbReference>